<sequence>MVNENAISPIERDLNRKDERSVTEDHQLELGKAIKLQGDPPVTAGRNAVSNCAKRTFTAEHENVTVSNHILAAGQTTSNELQEAAGSKQYKPVVFGTPCKRLMSSSGHDNGDEDIKR</sequence>
<feature type="region of interest" description="Disordered" evidence="1">
    <location>
        <begin position="1"/>
        <end position="24"/>
    </location>
</feature>
<evidence type="ECO:0000313" key="2">
    <source>
        <dbReference type="EMBL" id="CAH2231408.1"/>
    </source>
</evidence>
<accession>A0A8S4R4F9</accession>
<dbReference type="Proteomes" id="UP000838756">
    <property type="component" value="Unassembled WGS sequence"/>
</dbReference>
<name>A0A8S4R4F9_9NEOP</name>
<evidence type="ECO:0000313" key="3">
    <source>
        <dbReference type="Proteomes" id="UP000838756"/>
    </source>
</evidence>
<feature type="compositionally biased region" description="Basic and acidic residues" evidence="1">
    <location>
        <begin position="10"/>
        <end position="24"/>
    </location>
</feature>
<reference evidence="2" key="1">
    <citation type="submission" date="2022-03" db="EMBL/GenBank/DDBJ databases">
        <authorList>
            <person name="Lindestad O."/>
        </authorList>
    </citation>
    <scope>NUCLEOTIDE SEQUENCE</scope>
</reference>
<evidence type="ECO:0000256" key="1">
    <source>
        <dbReference type="SAM" id="MobiDB-lite"/>
    </source>
</evidence>
<protein>
    <submittedName>
        <fullName evidence="2">Jg27712 protein</fullName>
    </submittedName>
</protein>
<proteinExistence type="predicted"/>
<dbReference type="AlphaFoldDB" id="A0A8S4R4F9"/>
<organism evidence="2 3">
    <name type="scientific">Pararge aegeria aegeria</name>
    <dbReference type="NCBI Taxonomy" id="348720"/>
    <lineage>
        <taxon>Eukaryota</taxon>
        <taxon>Metazoa</taxon>
        <taxon>Ecdysozoa</taxon>
        <taxon>Arthropoda</taxon>
        <taxon>Hexapoda</taxon>
        <taxon>Insecta</taxon>
        <taxon>Pterygota</taxon>
        <taxon>Neoptera</taxon>
        <taxon>Endopterygota</taxon>
        <taxon>Lepidoptera</taxon>
        <taxon>Glossata</taxon>
        <taxon>Ditrysia</taxon>
        <taxon>Papilionoidea</taxon>
        <taxon>Nymphalidae</taxon>
        <taxon>Satyrinae</taxon>
        <taxon>Satyrini</taxon>
        <taxon>Parargina</taxon>
        <taxon>Pararge</taxon>
    </lineage>
</organism>
<comment type="caution">
    <text evidence="2">The sequence shown here is derived from an EMBL/GenBank/DDBJ whole genome shotgun (WGS) entry which is preliminary data.</text>
</comment>
<gene>
    <name evidence="2" type="primary">jg27712</name>
    <name evidence="2" type="ORF">PAEG_LOCUS10049</name>
</gene>
<keyword evidence="3" id="KW-1185">Reference proteome</keyword>
<dbReference type="EMBL" id="CAKXAJ010024839">
    <property type="protein sequence ID" value="CAH2231408.1"/>
    <property type="molecule type" value="Genomic_DNA"/>
</dbReference>